<dbReference type="Gene3D" id="3.40.50.150">
    <property type="entry name" value="Vaccinia Virus protein VP39"/>
    <property type="match status" value="1"/>
</dbReference>
<dbReference type="GO" id="GO:0008168">
    <property type="term" value="F:methyltransferase activity"/>
    <property type="evidence" value="ECO:0007669"/>
    <property type="project" value="UniProtKB-KW"/>
</dbReference>
<keyword evidence="2" id="KW-1185">Reference proteome</keyword>
<protein>
    <submittedName>
        <fullName evidence="1">Methyltransferase domain-containing protein</fullName>
    </submittedName>
</protein>
<dbReference type="InterPro" id="IPR029063">
    <property type="entry name" value="SAM-dependent_MTases_sf"/>
</dbReference>
<dbReference type="PANTHER" id="PTHR45445:SF2">
    <property type="entry name" value="METHYLTRANSFERASE TYPE 11 DOMAIN-CONTAINING PROTEIN"/>
    <property type="match status" value="1"/>
</dbReference>
<dbReference type="GO" id="GO:0032259">
    <property type="term" value="P:methylation"/>
    <property type="evidence" value="ECO:0007669"/>
    <property type="project" value="UniProtKB-KW"/>
</dbReference>
<accession>A0A9X0QUJ9</accession>
<evidence type="ECO:0000313" key="1">
    <source>
        <dbReference type="EMBL" id="MBC4013740.1"/>
    </source>
</evidence>
<dbReference type="Pfam" id="PF13489">
    <property type="entry name" value="Methyltransf_23"/>
    <property type="match status" value="1"/>
</dbReference>
<evidence type="ECO:0000313" key="2">
    <source>
        <dbReference type="Proteomes" id="UP000600101"/>
    </source>
</evidence>
<keyword evidence="1" id="KW-0489">Methyltransferase</keyword>
<name>A0A9X0QUJ9_9PROT</name>
<proteinExistence type="predicted"/>
<gene>
    <name evidence="1" type="ORF">H7965_00265</name>
</gene>
<keyword evidence="1" id="KW-0808">Transferase</keyword>
<comment type="caution">
    <text evidence="1">The sequence shown here is derived from an EMBL/GenBank/DDBJ whole genome shotgun (WGS) entry which is preliminary data.</text>
</comment>
<dbReference type="Proteomes" id="UP000600101">
    <property type="component" value="Unassembled WGS sequence"/>
</dbReference>
<reference evidence="1" key="1">
    <citation type="submission" date="2020-08" db="EMBL/GenBank/DDBJ databases">
        <authorList>
            <person name="Hu Y."/>
            <person name="Nguyen S.V."/>
            <person name="Li F."/>
            <person name="Fanning S."/>
        </authorList>
    </citation>
    <scope>NUCLEOTIDE SEQUENCE</scope>
    <source>
        <strain evidence="1">SYSU D8009</strain>
    </source>
</reference>
<dbReference type="EMBL" id="JACOMF010000001">
    <property type="protein sequence ID" value="MBC4013740.1"/>
    <property type="molecule type" value="Genomic_DNA"/>
</dbReference>
<dbReference type="SUPFAM" id="SSF53335">
    <property type="entry name" value="S-adenosyl-L-methionine-dependent methyltransferases"/>
    <property type="match status" value="1"/>
</dbReference>
<dbReference type="RefSeq" id="WP_186768517.1">
    <property type="nucleotide sequence ID" value="NZ_JACOMF010000001.1"/>
</dbReference>
<organism evidence="1 2">
    <name type="scientific">Siccirubricoccus deserti</name>
    <dbReference type="NCBI Taxonomy" id="2013562"/>
    <lineage>
        <taxon>Bacteria</taxon>
        <taxon>Pseudomonadati</taxon>
        <taxon>Pseudomonadota</taxon>
        <taxon>Alphaproteobacteria</taxon>
        <taxon>Acetobacterales</taxon>
        <taxon>Roseomonadaceae</taxon>
        <taxon>Siccirubricoccus</taxon>
    </lineage>
</organism>
<dbReference type="AlphaFoldDB" id="A0A9X0QUJ9"/>
<dbReference type="PANTHER" id="PTHR45445">
    <property type="match status" value="1"/>
</dbReference>
<sequence length="360" mass="38716">MRRRHFEAFRPLCPHCLRTGAGPQPLVIARVAAERDGDILTGVLHCPNQACQHEYPILDGLPLIVPELRRLLSERGIELLLRDDLDPGLESLFGDGIGPDSWFDSLRQTVSTYGWDGYADLDPEEAPDPGGPQPGAARRCLERLLELGGAPPAGPMPPRMIDAGCGAGRSSFALAARHPDALVLGCDLNLALLRLARRVAAEGWVRYARRRIGLAYDRRDFAAALPGAERVDYWACDATCLPFAPGGAAVVSALNLFDCVPDPPALLAALAAQLAPGGRLLLATPYDWSTRATAVQGWVGGHSQRGLHGGAAEPQMRTLLAAVPGLRLVAEQAEFPWHTRLHNRSCVSYRGHLIAAARDG</sequence>